<dbReference type="SUPFAM" id="SSF53756">
    <property type="entry name" value="UDP-Glycosyltransferase/glycogen phosphorylase"/>
    <property type="match status" value="1"/>
</dbReference>
<dbReference type="Proteomes" id="UP000199439">
    <property type="component" value="Unassembled WGS sequence"/>
</dbReference>
<dbReference type="PANTHER" id="PTHR46401">
    <property type="entry name" value="GLYCOSYLTRANSFERASE WBBK-RELATED"/>
    <property type="match status" value="1"/>
</dbReference>
<evidence type="ECO:0000313" key="3">
    <source>
        <dbReference type="EMBL" id="SFD02612.1"/>
    </source>
</evidence>
<evidence type="ECO:0000256" key="1">
    <source>
        <dbReference type="ARBA" id="ARBA00022679"/>
    </source>
</evidence>
<proteinExistence type="predicted"/>
<reference evidence="4" key="1">
    <citation type="submission" date="2016-10" db="EMBL/GenBank/DDBJ databases">
        <authorList>
            <person name="Varghese N."/>
            <person name="Submissions S."/>
        </authorList>
    </citation>
    <scope>NUCLEOTIDE SEQUENCE [LARGE SCALE GENOMIC DNA]</scope>
    <source>
        <strain evidence="4">DSM 25730</strain>
    </source>
</reference>
<dbReference type="AlphaFoldDB" id="A0A1I1NZ57"/>
<organism evidence="3 4">
    <name type="scientific">Algibacter pectinivorans</name>
    <dbReference type="NCBI Taxonomy" id="870482"/>
    <lineage>
        <taxon>Bacteria</taxon>
        <taxon>Pseudomonadati</taxon>
        <taxon>Bacteroidota</taxon>
        <taxon>Flavobacteriia</taxon>
        <taxon>Flavobacteriales</taxon>
        <taxon>Flavobacteriaceae</taxon>
        <taxon>Algibacter</taxon>
    </lineage>
</organism>
<feature type="domain" description="Glycosyl transferase family 1" evidence="2">
    <location>
        <begin position="207"/>
        <end position="358"/>
    </location>
</feature>
<dbReference type="OrthoDB" id="1403340at2"/>
<dbReference type="PANTHER" id="PTHR46401:SF2">
    <property type="entry name" value="GLYCOSYLTRANSFERASE WBBK-RELATED"/>
    <property type="match status" value="1"/>
</dbReference>
<name>A0A1I1NZ57_9FLAO</name>
<dbReference type="EMBL" id="FOMI01000003">
    <property type="protein sequence ID" value="SFD02612.1"/>
    <property type="molecule type" value="Genomic_DNA"/>
</dbReference>
<keyword evidence="4" id="KW-1185">Reference proteome</keyword>
<gene>
    <name evidence="3" type="ORF">SAMN04487987_10324</name>
</gene>
<evidence type="ECO:0000313" key="4">
    <source>
        <dbReference type="Proteomes" id="UP000199439"/>
    </source>
</evidence>
<dbReference type="Pfam" id="PF00534">
    <property type="entry name" value="Glycos_transf_1"/>
    <property type="match status" value="1"/>
</dbReference>
<protein>
    <submittedName>
        <fullName evidence="3">Glycosyltransferase involved in cell wall bisynthesis</fullName>
    </submittedName>
</protein>
<dbReference type="RefSeq" id="WP_092849947.1">
    <property type="nucleotide sequence ID" value="NZ_FOMI01000003.1"/>
</dbReference>
<evidence type="ECO:0000259" key="2">
    <source>
        <dbReference type="Pfam" id="PF00534"/>
    </source>
</evidence>
<sequence length="387" mass="44622">MKNILIIGPFLDKGGREQESGFIANVLSKKFKVDIISTADMTMASEIYNSYNKGKVTSLKEMLFKKNMLFRFFSLIAYVKNNKRNEKFNYVNNAINKRLGYSKQIVLLLKNVLLKYDLVFINAQLTSSLMNEIVSFSFLNKKPIVFRTSGEIYNFQLKLNYINKVSLFIHHSNFNASKIKNLIKSQAIIDQCSFIEEKLLTIPVRNKIEKFIIIGRLAKDKGIDNLISFFIKYPNKSLSLEIYGEGEMGITLIKKYESYKNIKFKGYFTPTKLYEVFENNEVLIIPSFNEAGPLVGIEAMAAGRLILSTKVGAMQERLINTNNDFWFDISNYDTFKHGMDKLLNTSEEERTTIANNLRNRYLSKYSAKNISNKYITTVEEFIGLENT</sequence>
<dbReference type="GO" id="GO:0016757">
    <property type="term" value="F:glycosyltransferase activity"/>
    <property type="evidence" value="ECO:0007669"/>
    <property type="project" value="InterPro"/>
</dbReference>
<dbReference type="GO" id="GO:0009103">
    <property type="term" value="P:lipopolysaccharide biosynthetic process"/>
    <property type="evidence" value="ECO:0007669"/>
    <property type="project" value="TreeGrafter"/>
</dbReference>
<keyword evidence="1 3" id="KW-0808">Transferase</keyword>
<dbReference type="Gene3D" id="3.40.50.2000">
    <property type="entry name" value="Glycogen Phosphorylase B"/>
    <property type="match status" value="2"/>
</dbReference>
<accession>A0A1I1NZ57</accession>
<dbReference type="InterPro" id="IPR001296">
    <property type="entry name" value="Glyco_trans_1"/>
</dbReference>
<dbReference type="STRING" id="870482.SAMN04487987_10324"/>